<comment type="caution">
    <text evidence="4">The sequence shown here is derived from an EMBL/GenBank/DDBJ whole genome shotgun (WGS) entry which is preliminary data.</text>
</comment>
<protein>
    <recommendedName>
        <fullName evidence="3">Ubiquitin-like domain-containing protein</fullName>
    </recommendedName>
</protein>
<dbReference type="OrthoDB" id="161999at2759"/>
<accession>A0A8T1XFU5</accession>
<feature type="transmembrane region" description="Helical" evidence="2">
    <location>
        <begin position="154"/>
        <end position="172"/>
    </location>
</feature>
<feature type="compositionally biased region" description="Polar residues" evidence="1">
    <location>
        <begin position="29"/>
        <end position="40"/>
    </location>
</feature>
<keyword evidence="5" id="KW-1185">Reference proteome</keyword>
<proteinExistence type="predicted"/>
<evidence type="ECO:0000259" key="3">
    <source>
        <dbReference type="Pfam" id="PF00240"/>
    </source>
</evidence>
<gene>
    <name evidence="4" type="ORF">PHYBOEH_005753</name>
</gene>
<dbReference type="PANTHER" id="PTHR14557:SF5">
    <property type="entry name" value="UBIQUITIN-LIKE DOMAIN-CONTAINING PROTEIN"/>
    <property type="match status" value="1"/>
</dbReference>
<name>A0A8T1XFU5_9STRA</name>
<feature type="region of interest" description="Disordered" evidence="1">
    <location>
        <begin position="26"/>
        <end position="57"/>
    </location>
</feature>
<feature type="domain" description="Ubiquitin-like" evidence="3">
    <location>
        <begin position="74"/>
        <end position="129"/>
    </location>
</feature>
<evidence type="ECO:0000256" key="2">
    <source>
        <dbReference type="SAM" id="Phobius"/>
    </source>
</evidence>
<dbReference type="PANTHER" id="PTHR14557">
    <property type="entry name" value="PROTEIN C7ORF21"/>
    <property type="match status" value="1"/>
</dbReference>
<sequence length="201" mass="22282">MDSSPPAPSSSHDDWALVNDDAEIVASVPTDSRSTSPNESTNDESAESTTNDAVPEGYLPIRLRQGEEIKSAWFKATQQVDDFIAKFFADEIAHGKKVRLIYMGMLLLPTRSMGEYGIEEDGVIHSVITEAPQAPHPQAAHQTNLKTLSPQNTLLILTGVFLYGLWTLFYYFPHFFTWKSIVLLSVFSVMHVSAAVSRFSS</sequence>
<dbReference type="AlphaFoldDB" id="A0A8T1XFU5"/>
<dbReference type="EMBL" id="JAGDFL010000003">
    <property type="protein sequence ID" value="KAG7402190.1"/>
    <property type="molecule type" value="Genomic_DNA"/>
</dbReference>
<evidence type="ECO:0000313" key="5">
    <source>
        <dbReference type="Proteomes" id="UP000693981"/>
    </source>
</evidence>
<dbReference type="Pfam" id="PF00240">
    <property type="entry name" value="ubiquitin"/>
    <property type="match status" value="1"/>
</dbReference>
<dbReference type="InterPro" id="IPR000626">
    <property type="entry name" value="Ubiquitin-like_dom"/>
</dbReference>
<evidence type="ECO:0000256" key="1">
    <source>
        <dbReference type="SAM" id="MobiDB-lite"/>
    </source>
</evidence>
<dbReference type="GO" id="GO:0036503">
    <property type="term" value="P:ERAD pathway"/>
    <property type="evidence" value="ECO:0007669"/>
    <property type="project" value="InterPro"/>
</dbReference>
<feature type="transmembrane region" description="Helical" evidence="2">
    <location>
        <begin position="178"/>
        <end position="196"/>
    </location>
</feature>
<dbReference type="InterPro" id="IPR040352">
    <property type="entry name" value="TMUB1/2"/>
</dbReference>
<evidence type="ECO:0000313" key="4">
    <source>
        <dbReference type="EMBL" id="KAG7402190.1"/>
    </source>
</evidence>
<dbReference type="Proteomes" id="UP000693981">
    <property type="component" value="Unassembled WGS sequence"/>
</dbReference>
<keyword evidence="2" id="KW-0472">Membrane</keyword>
<keyword evidence="2" id="KW-1133">Transmembrane helix</keyword>
<organism evidence="4 5">
    <name type="scientific">Phytophthora boehmeriae</name>
    <dbReference type="NCBI Taxonomy" id="109152"/>
    <lineage>
        <taxon>Eukaryota</taxon>
        <taxon>Sar</taxon>
        <taxon>Stramenopiles</taxon>
        <taxon>Oomycota</taxon>
        <taxon>Peronosporomycetes</taxon>
        <taxon>Peronosporales</taxon>
        <taxon>Peronosporaceae</taxon>
        <taxon>Phytophthora</taxon>
    </lineage>
</organism>
<keyword evidence="2" id="KW-0812">Transmembrane</keyword>
<reference evidence="4" key="1">
    <citation type="submission" date="2021-02" db="EMBL/GenBank/DDBJ databases">
        <authorList>
            <person name="Palmer J.M."/>
        </authorList>
    </citation>
    <scope>NUCLEOTIDE SEQUENCE</scope>
    <source>
        <strain evidence="4">SCRP23</strain>
    </source>
</reference>